<dbReference type="Proteomes" id="UP001652625">
    <property type="component" value="Chromosome 14"/>
</dbReference>
<sequence length="392" mass="45931">MISAEELEEESLKKIPNMDLAQSLFLLQCKFSSPVEKKDAQEFLEQEIMEKNMGPFYKYVCQQLQWTVDKEKLEKMEEINKQVVEQLDEKIKDAEDNLGETEIRGSYLNKAEHYILIGDKENALSILRKSYEKTSMLGHKLDNVFQQIRVGFFFMDNDVITRNLEKATSLIEEGGDWDRRNRLKVYKGYYSLTVRDFKTASLNFLESISTFTSYELMSYKKFVEYTVLLSIISLKRAELGKKVIKCSEILENLHNLPVIRKYLNSLYECQYKDFFIVLVEIERYLQCDRLLFNHVTYYIREMRIIAYAQLLESYQSLTLQYMGDAFGVSSDFIDKELSRFISAGRLNCKIDKVGGIVETNRPDSKNHQYQAVIKQGDALLNRIQKLSRVITI</sequence>
<dbReference type="GeneID" id="100199711"/>
<evidence type="ECO:0000259" key="5">
    <source>
        <dbReference type="PROSITE" id="PS50250"/>
    </source>
</evidence>
<organism evidence="6 7">
    <name type="scientific">Hydra vulgaris</name>
    <name type="common">Hydra</name>
    <name type="synonym">Hydra attenuata</name>
    <dbReference type="NCBI Taxonomy" id="6087"/>
    <lineage>
        <taxon>Eukaryota</taxon>
        <taxon>Metazoa</taxon>
        <taxon>Cnidaria</taxon>
        <taxon>Hydrozoa</taxon>
        <taxon>Hydroidolina</taxon>
        <taxon>Anthoathecata</taxon>
        <taxon>Aplanulata</taxon>
        <taxon>Hydridae</taxon>
        <taxon>Hydra</taxon>
    </lineage>
</organism>
<evidence type="ECO:0000313" key="7">
    <source>
        <dbReference type="RefSeq" id="XP_065674416.1"/>
    </source>
</evidence>
<protein>
    <recommendedName>
        <fullName evidence="2">26S proteasome non-ATPase regulatory subunit 6</fullName>
    </recommendedName>
</protein>
<keyword evidence="4" id="KW-0175">Coiled coil</keyword>
<feature type="domain" description="PCI" evidence="5">
    <location>
        <begin position="196"/>
        <end position="364"/>
    </location>
</feature>
<dbReference type="PROSITE" id="PS50250">
    <property type="entry name" value="PCI"/>
    <property type="match status" value="1"/>
</dbReference>
<dbReference type="InterPro" id="IPR036390">
    <property type="entry name" value="WH_DNA-bd_sf"/>
</dbReference>
<dbReference type="InterPro" id="IPR000717">
    <property type="entry name" value="PCI_dom"/>
</dbReference>
<dbReference type="SMART" id="SM00088">
    <property type="entry name" value="PINT"/>
    <property type="match status" value="1"/>
</dbReference>
<gene>
    <name evidence="7" type="primary">LOC100199711</name>
</gene>
<dbReference type="SUPFAM" id="SSF46785">
    <property type="entry name" value="Winged helix' DNA-binding domain"/>
    <property type="match status" value="1"/>
</dbReference>
<dbReference type="Pfam" id="PF10602">
    <property type="entry name" value="RPN7"/>
    <property type="match status" value="1"/>
</dbReference>
<dbReference type="InterPro" id="IPR045135">
    <property type="entry name" value="Rpn7_N"/>
</dbReference>
<evidence type="ECO:0000313" key="6">
    <source>
        <dbReference type="Proteomes" id="UP001652625"/>
    </source>
</evidence>
<dbReference type="InterPro" id="IPR019585">
    <property type="entry name" value="Rpn7/CSN1"/>
</dbReference>
<proteinExistence type="inferred from homology"/>
<comment type="similarity">
    <text evidence="1">Belongs to the proteasome subunit S10 family.</text>
</comment>
<dbReference type="Gene3D" id="1.25.40.570">
    <property type="match status" value="1"/>
</dbReference>
<accession>A0ABM4DIT9</accession>
<dbReference type="Pfam" id="PF21154">
    <property type="entry name" value="RPN7_PSMD6_C"/>
    <property type="match status" value="1"/>
</dbReference>
<dbReference type="InterPro" id="IPR049549">
    <property type="entry name" value="RPN7_PSMD6_C"/>
</dbReference>
<name>A0ABM4DIT9_HYDVU</name>
<keyword evidence="3 7" id="KW-0647">Proteasome</keyword>
<dbReference type="GO" id="GO:0000502">
    <property type="term" value="C:proteasome complex"/>
    <property type="evidence" value="ECO:0007669"/>
    <property type="project" value="UniProtKB-KW"/>
</dbReference>
<dbReference type="PANTHER" id="PTHR14145">
    <property type="entry name" value="26S PROTESOME SUBUNIT 6"/>
    <property type="match status" value="1"/>
</dbReference>
<evidence type="ECO:0000256" key="1">
    <source>
        <dbReference type="ARBA" id="ARBA00005717"/>
    </source>
</evidence>
<evidence type="ECO:0000256" key="3">
    <source>
        <dbReference type="ARBA" id="ARBA00022942"/>
    </source>
</evidence>
<reference evidence="7" key="1">
    <citation type="submission" date="2025-08" db="UniProtKB">
        <authorList>
            <consortium name="RefSeq"/>
        </authorList>
    </citation>
    <scope>IDENTIFICATION</scope>
</reference>
<evidence type="ECO:0000256" key="2">
    <source>
        <dbReference type="ARBA" id="ARBA00014932"/>
    </source>
</evidence>
<dbReference type="PANTHER" id="PTHR14145:SF1">
    <property type="entry name" value="26S PROTEASOME NON-ATPASE REGULATORY SUBUNIT 6"/>
    <property type="match status" value="1"/>
</dbReference>
<keyword evidence="6" id="KW-1185">Reference proteome</keyword>
<dbReference type="Pfam" id="PF01399">
    <property type="entry name" value="PCI"/>
    <property type="match status" value="1"/>
</dbReference>
<dbReference type="RefSeq" id="XP_065674416.1">
    <property type="nucleotide sequence ID" value="XM_065818344.1"/>
</dbReference>
<evidence type="ECO:0000256" key="4">
    <source>
        <dbReference type="SAM" id="Coils"/>
    </source>
</evidence>
<feature type="coiled-coil region" evidence="4">
    <location>
        <begin position="73"/>
        <end position="104"/>
    </location>
</feature>